<dbReference type="CDD" id="cd05904">
    <property type="entry name" value="4CL"/>
    <property type="match status" value="1"/>
</dbReference>
<keyword evidence="8" id="KW-1185">Reference proteome</keyword>
<evidence type="ECO:0000256" key="4">
    <source>
        <dbReference type="ARBA" id="ARBA00034252"/>
    </source>
</evidence>
<dbReference type="PANTHER" id="PTHR24096:SF149">
    <property type="entry name" value="AMP-BINDING DOMAIN-CONTAINING PROTEIN-RELATED"/>
    <property type="match status" value="1"/>
</dbReference>
<dbReference type="AlphaFoldDB" id="A0A7J7DTG9"/>
<dbReference type="EC" id="6.2.1.12" evidence="2"/>
<evidence type="ECO:0000256" key="3">
    <source>
        <dbReference type="ARBA" id="ARBA00022598"/>
    </source>
</evidence>
<dbReference type="Proteomes" id="UP000593562">
    <property type="component" value="Unassembled WGS sequence"/>
</dbReference>
<sequence length="598" mass="66184">MENKNDPEIIFRSKLPDINIPNHLPLHTYCFEKISEFKDKPCIIDGANGRIYSYADVELTSRKVASGLSKLGIKQGDVIMLLLQNCPEFVFAFFGASFLGAMSTTANPFYTPAEIAKQATASRCEVIVTQSAYADKVKDMGLKVVIIDDAPENCLHFSELTEADDSQIPTVEIKPDDVVALPYSSGTTGLPKGVMLTHEGLVTSVAQQVDGENPNLYFHENDVILCVLPLFHIYSLNSVLLCALRVGAAILLMQKFEIVTLLELVQKYKVTIAPFVPPIVLAIAKNAEVDKYDLSSIRTVMSGAAPMGKELEDSVRAKMPNAKLGQGYGMTEAGPVLSMCLAFAKEPFEIKSGACGTVVRNAEMKIVDPETGASLPRNQAGEICIRGRQIMKGYLNDQEATARTIDKEGWLHTGDIGYIDDDDELFIVDRLKELIKYKGFQVAPAELEAMLIAHPNISDAAVVPMKDEAAGEVPVAFVVRSNGSKITEDEIKQYISKQVTNDVPRPILKLYRVYYYLAPFGRVYLSSRRMIMLLYMYAGCVLQEDQSGVLRGYDSQGTIRKDIKERFKSKACSRSCQLDYSMCVYIASYIYICMNGRD</sequence>
<dbReference type="EMBL" id="JAAARO010000004">
    <property type="protein sequence ID" value="KAF5749426.1"/>
    <property type="molecule type" value="Genomic_DNA"/>
</dbReference>
<reference evidence="7 8" key="1">
    <citation type="journal article" date="2020" name="Nat. Commun.">
        <title>Genome of Tripterygium wilfordii and identification of cytochrome P450 involved in triptolide biosynthesis.</title>
        <authorList>
            <person name="Tu L."/>
            <person name="Su P."/>
            <person name="Zhang Z."/>
            <person name="Gao L."/>
            <person name="Wang J."/>
            <person name="Hu T."/>
            <person name="Zhou J."/>
            <person name="Zhang Y."/>
            <person name="Zhao Y."/>
            <person name="Liu Y."/>
            <person name="Song Y."/>
            <person name="Tong Y."/>
            <person name="Lu Y."/>
            <person name="Yang J."/>
            <person name="Xu C."/>
            <person name="Jia M."/>
            <person name="Peters R.J."/>
            <person name="Huang L."/>
            <person name="Gao W."/>
        </authorList>
    </citation>
    <scope>NUCLEOTIDE SEQUENCE [LARGE SCALE GENOMIC DNA]</scope>
    <source>
        <strain evidence="8">cv. XIE 37</strain>
        <tissue evidence="7">Leaf</tissue>
    </source>
</reference>
<dbReference type="PROSITE" id="PS00455">
    <property type="entry name" value="AMP_BINDING"/>
    <property type="match status" value="1"/>
</dbReference>
<evidence type="ECO:0000256" key="1">
    <source>
        <dbReference type="ARBA" id="ARBA00006432"/>
    </source>
</evidence>
<dbReference type="PANTHER" id="PTHR24096">
    <property type="entry name" value="LONG-CHAIN-FATTY-ACID--COA LIGASE"/>
    <property type="match status" value="1"/>
</dbReference>
<feature type="domain" description="AMP-dependent synthetase/ligase" evidence="5">
    <location>
        <begin position="32"/>
        <end position="395"/>
    </location>
</feature>
<dbReference type="InterPro" id="IPR045851">
    <property type="entry name" value="AMP-bd_C_sf"/>
</dbReference>
<dbReference type="InterPro" id="IPR020845">
    <property type="entry name" value="AMP-binding_CS"/>
</dbReference>
<dbReference type="InParanoid" id="A0A7J7DTG9"/>
<dbReference type="InterPro" id="IPR042099">
    <property type="entry name" value="ANL_N_sf"/>
</dbReference>
<keyword evidence="3" id="KW-0436">Ligase</keyword>
<comment type="similarity">
    <text evidence="1">Belongs to the ATP-dependent AMP-binding enzyme family.</text>
</comment>
<dbReference type="InterPro" id="IPR000873">
    <property type="entry name" value="AMP-dep_synth/lig_dom"/>
</dbReference>
<evidence type="ECO:0000313" key="8">
    <source>
        <dbReference type="Proteomes" id="UP000593562"/>
    </source>
</evidence>
<gene>
    <name evidence="7" type="ORF">HS088_TW04G01395</name>
</gene>
<accession>A0A7J7DTG9</accession>
<feature type="domain" description="AMP-binding enzyme C-terminal" evidence="6">
    <location>
        <begin position="446"/>
        <end position="501"/>
    </location>
</feature>
<name>A0A7J7DTG9_TRIWF</name>
<evidence type="ECO:0000256" key="2">
    <source>
        <dbReference type="ARBA" id="ARBA00012959"/>
    </source>
</evidence>
<dbReference type="SUPFAM" id="SSF56801">
    <property type="entry name" value="Acetyl-CoA synthetase-like"/>
    <property type="match status" value="1"/>
</dbReference>
<dbReference type="Gene3D" id="3.40.50.12780">
    <property type="entry name" value="N-terminal domain of ligase-like"/>
    <property type="match status" value="1"/>
</dbReference>
<evidence type="ECO:0000313" key="7">
    <source>
        <dbReference type="EMBL" id="KAF5749426.1"/>
    </source>
</evidence>
<dbReference type="Pfam" id="PF13193">
    <property type="entry name" value="AMP-binding_C"/>
    <property type="match status" value="1"/>
</dbReference>
<dbReference type="Pfam" id="PF00501">
    <property type="entry name" value="AMP-binding"/>
    <property type="match status" value="1"/>
</dbReference>
<dbReference type="InterPro" id="IPR025110">
    <property type="entry name" value="AMP-bd_C"/>
</dbReference>
<evidence type="ECO:0000259" key="6">
    <source>
        <dbReference type="Pfam" id="PF13193"/>
    </source>
</evidence>
<protein>
    <recommendedName>
        <fullName evidence="2">4-coumarate--CoA ligase</fullName>
        <ecNumber evidence="2">6.2.1.12</ecNumber>
    </recommendedName>
</protein>
<dbReference type="FunFam" id="3.40.50.12780:FF:000003">
    <property type="entry name" value="Long-chain-fatty-acid--CoA ligase FadD"/>
    <property type="match status" value="1"/>
</dbReference>
<proteinExistence type="inferred from homology"/>
<comment type="caution">
    <text evidence="7">The sequence shown here is derived from an EMBL/GenBank/DDBJ whole genome shotgun (WGS) entry which is preliminary data.</text>
</comment>
<dbReference type="Gene3D" id="3.30.300.30">
    <property type="match status" value="1"/>
</dbReference>
<organism evidence="7 8">
    <name type="scientific">Tripterygium wilfordii</name>
    <name type="common">Thunder God vine</name>
    <dbReference type="NCBI Taxonomy" id="458696"/>
    <lineage>
        <taxon>Eukaryota</taxon>
        <taxon>Viridiplantae</taxon>
        <taxon>Streptophyta</taxon>
        <taxon>Embryophyta</taxon>
        <taxon>Tracheophyta</taxon>
        <taxon>Spermatophyta</taxon>
        <taxon>Magnoliopsida</taxon>
        <taxon>eudicotyledons</taxon>
        <taxon>Gunneridae</taxon>
        <taxon>Pentapetalae</taxon>
        <taxon>rosids</taxon>
        <taxon>fabids</taxon>
        <taxon>Celastrales</taxon>
        <taxon>Celastraceae</taxon>
        <taxon>Tripterygium</taxon>
    </lineage>
</organism>
<dbReference type="GO" id="GO:0016207">
    <property type="term" value="F:4-coumarate-CoA ligase activity"/>
    <property type="evidence" value="ECO:0007669"/>
    <property type="project" value="UniProtKB-EC"/>
</dbReference>
<evidence type="ECO:0000259" key="5">
    <source>
        <dbReference type="Pfam" id="PF00501"/>
    </source>
</evidence>
<comment type="catalytic activity">
    <reaction evidence="4">
        <text>(E)-4-coumarate + ATP + CoA = (E)-4-coumaroyl-CoA + AMP + diphosphate</text>
        <dbReference type="Rhea" id="RHEA:19641"/>
        <dbReference type="ChEBI" id="CHEBI:12876"/>
        <dbReference type="ChEBI" id="CHEBI:30616"/>
        <dbReference type="ChEBI" id="CHEBI:33019"/>
        <dbReference type="ChEBI" id="CHEBI:57287"/>
        <dbReference type="ChEBI" id="CHEBI:85008"/>
        <dbReference type="ChEBI" id="CHEBI:456215"/>
        <dbReference type="EC" id="6.2.1.12"/>
    </reaction>
    <physiologicalReaction direction="left-to-right" evidence="4">
        <dbReference type="Rhea" id="RHEA:19642"/>
    </physiologicalReaction>
</comment>